<organism evidence="7 8">
    <name type="scientific">Algoriphagus boritolerans DSM 17298 = JCM 18970</name>
    <dbReference type="NCBI Taxonomy" id="1120964"/>
    <lineage>
        <taxon>Bacteria</taxon>
        <taxon>Pseudomonadati</taxon>
        <taxon>Bacteroidota</taxon>
        <taxon>Cytophagia</taxon>
        <taxon>Cytophagales</taxon>
        <taxon>Cyclobacteriaceae</taxon>
        <taxon>Algoriphagus</taxon>
    </lineage>
</organism>
<gene>
    <name evidence="7" type="ORF">SAMN03080598_01746</name>
</gene>
<keyword evidence="8" id="KW-1185">Reference proteome</keyword>
<proteinExistence type="inferred from homology"/>
<dbReference type="PRINTS" id="PR00505">
    <property type="entry name" value="D12N6MTFRASE"/>
</dbReference>
<dbReference type="Gene3D" id="3.40.50.150">
    <property type="entry name" value="Vaccinia Virus protein VP39"/>
    <property type="match status" value="1"/>
</dbReference>
<dbReference type="EC" id="2.1.1.72" evidence="2"/>
<name>A0A1H5VM21_9BACT</name>
<reference evidence="8" key="1">
    <citation type="submission" date="2016-10" db="EMBL/GenBank/DDBJ databases">
        <authorList>
            <person name="Varghese N."/>
            <person name="Submissions S."/>
        </authorList>
    </citation>
    <scope>NUCLEOTIDE SEQUENCE [LARGE SCALE GENOMIC DNA]</scope>
    <source>
        <strain evidence="8">DSM 17298</strain>
    </source>
</reference>
<accession>A0A1H5VM21</accession>
<dbReference type="InterPro" id="IPR012327">
    <property type="entry name" value="MeTrfase_D12"/>
</dbReference>
<dbReference type="EMBL" id="FNVR01000007">
    <property type="protein sequence ID" value="SEF88385.1"/>
    <property type="molecule type" value="Genomic_DNA"/>
</dbReference>
<comment type="similarity">
    <text evidence="1">Belongs to the N(4)/N(6)-methyltransferase family.</text>
</comment>
<dbReference type="GO" id="GO:0032259">
    <property type="term" value="P:methylation"/>
    <property type="evidence" value="ECO:0007669"/>
    <property type="project" value="UniProtKB-KW"/>
</dbReference>
<dbReference type="STRING" id="1120964.GCA_001313265_01335"/>
<evidence type="ECO:0000256" key="5">
    <source>
        <dbReference type="ARBA" id="ARBA00022691"/>
    </source>
</evidence>
<keyword evidence="4" id="KW-0808">Transferase</keyword>
<comment type="catalytic activity">
    <reaction evidence="6">
        <text>a 2'-deoxyadenosine in DNA + S-adenosyl-L-methionine = an N(6)-methyl-2'-deoxyadenosine in DNA + S-adenosyl-L-homocysteine + H(+)</text>
        <dbReference type="Rhea" id="RHEA:15197"/>
        <dbReference type="Rhea" id="RHEA-COMP:12418"/>
        <dbReference type="Rhea" id="RHEA-COMP:12419"/>
        <dbReference type="ChEBI" id="CHEBI:15378"/>
        <dbReference type="ChEBI" id="CHEBI:57856"/>
        <dbReference type="ChEBI" id="CHEBI:59789"/>
        <dbReference type="ChEBI" id="CHEBI:90615"/>
        <dbReference type="ChEBI" id="CHEBI:90616"/>
        <dbReference type="EC" id="2.1.1.72"/>
    </reaction>
</comment>
<dbReference type="PROSITE" id="PS00092">
    <property type="entry name" value="N6_MTASE"/>
    <property type="match status" value="1"/>
</dbReference>
<dbReference type="RefSeq" id="WP_200820555.1">
    <property type="nucleotide sequence ID" value="NZ_FNVR01000007.1"/>
</dbReference>
<dbReference type="AlphaFoldDB" id="A0A1H5VM21"/>
<sequence length="357" mass="41485">MKQLTFPLLLEPKAMKRMEIFPLMRYMGSKYKLIPWLHETFSELEFDSALDAFSGSGVVSYLLKSMGKEVHSNDFLTFSATITKALVENNSTLIEKSDIDFLLNLEVKSDNFIETTFENIFFTRDELIFLDKISQNISELTSPYKKALALTALFRSCLKKQPRGVFTISGNLEKYDDGRRDLKLSLKEHFLEQTKLNNKVIFDNSKRNVSYNENIFELKNPNLSPDLVYFDPPYVPPSDDNCYVKRYHFLEGLSKYWHGEKIMKETKVKKIQKKFTPFSYKKTAIQAFESLFDQFSESTLVLSYSSNAFPDLETLVSLMKNEKSNVEIKSKPHRYHFGNHATALRSNVMEYLIIGRD</sequence>
<evidence type="ECO:0000256" key="6">
    <source>
        <dbReference type="ARBA" id="ARBA00047942"/>
    </source>
</evidence>
<evidence type="ECO:0000313" key="7">
    <source>
        <dbReference type="EMBL" id="SEF88385.1"/>
    </source>
</evidence>
<dbReference type="InterPro" id="IPR029063">
    <property type="entry name" value="SAM-dependent_MTases_sf"/>
</dbReference>
<keyword evidence="3 7" id="KW-0489">Methyltransferase</keyword>
<dbReference type="Pfam" id="PF02086">
    <property type="entry name" value="MethyltransfD12"/>
    <property type="match status" value="1"/>
</dbReference>
<dbReference type="SUPFAM" id="SSF53335">
    <property type="entry name" value="S-adenosyl-L-methionine-dependent methyltransferases"/>
    <property type="match status" value="1"/>
</dbReference>
<dbReference type="GO" id="GO:0003676">
    <property type="term" value="F:nucleic acid binding"/>
    <property type="evidence" value="ECO:0007669"/>
    <property type="project" value="InterPro"/>
</dbReference>
<evidence type="ECO:0000256" key="3">
    <source>
        <dbReference type="ARBA" id="ARBA00022603"/>
    </source>
</evidence>
<dbReference type="Gene3D" id="1.10.1020.10">
    <property type="entry name" value="Adenine-specific Methyltransferase, Domain 2"/>
    <property type="match status" value="1"/>
</dbReference>
<evidence type="ECO:0000256" key="4">
    <source>
        <dbReference type="ARBA" id="ARBA00022679"/>
    </source>
</evidence>
<dbReference type="InterPro" id="IPR002052">
    <property type="entry name" value="DNA_methylase_N6_adenine_CS"/>
</dbReference>
<dbReference type="InterPro" id="IPR023095">
    <property type="entry name" value="Ade_MeTrfase_dom_2"/>
</dbReference>
<protein>
    <recommendedName>
        <fullName evidence="2">site-specific DNA-methyltransferase (adenine-specific)</fullName>
        <ecNumber evidence="2">2.1.1.72</ecNumber>
    </recommendedName>
</protein>
<dbReference type="Proteomes" id="UP000236736">
    <property type="component" value="Unassembled WGS sequence"/>
</dbReference>
<evidence type="ECO:0000313" key="8">
    <source>
        <dbReference type="Proteomes" id="UP000236736"/>
    </source>
</evidence>
<dbReference type="GO" id="GO:0009007">
    <property type="term" value="F:site-specific DNA-methyltransferase (adenine-specific) activity"/>
    <property type="evidence" value="ECO:0007669"/>
    <property type="project" value="UniProtKB-EC"/>
</dbReference>
<keyword evidence="5" id="KW-0949">S-adenosyl-L-methionine</keyword>
<dbReference type="GO" id="GO:0009307">
    <property type="term" value="P:DNA restriction-modification system"/>
    <property type="evidence" value="ECO:0007669"/>
    <property type="project" value="InterPro"/>
</dbReference>
<evidence type="ECO:0000256" key="2">
    <source>
        <dbReference type="ARBA" id="ARBA00011900"/>
    </source>
</evidence>
<evidence type="ECO:0000256" key="1">
    <source>
        <dbReference type="ARBA" id="ARBA00006594"/>
    </source>
</evidence>